<dbReference type="Gene3D" id="3.30.70.270">
    <property type="match status" value="1"/>
</dbReference>
<feature type="transmembrane region" description="Helical" evidence="1">
    <location>
        <begin position="63"/>
        <end position="85"/>
    </location>
</feature>
<dbReference type="CDD" id="cd01949">
    <property type="entry name" value="GGDEF"/>
    <property type="match status" value="1"/>
</dbReference>
<dbReference type="PROSITE" id="PS50887">
    <property type="entry name" value="GGDEF"/>
    <property type="match status" value="1"/>
</dbReference>
<dbReference type="GO" id="GO:0052621">
    <property type="term" value="F:diguanylate cyclase activity"/>
    <property type="evidence" value="ECO:0007669"/>
    <property type="project" value="TreeGrafter"/>
</dbReference>
<keyword evidence="1" id="KW-1133">Transmembrane helix</keyword>
<feature type="domain" description="GGDEF" evidence="2">
    <location>
        <begin position="363"/>
        <end position="485"/>
    </location>
</feature>
<feature type="transmembrane region" description="Helical" evidence="1">
    <location>
        <begin position="12"/>
        <end position="30"/>
    </location>
</feature>
<feature type="transmembrane region" description="Helical" evidence="1">
    <location>
        <begin position="157"/>
        <end position="179"/>
    </location>
</feature>
<proteinExistence type="predicted"/>
<feature type="transmembrane region" description="Helical" evidence="1">
    <location>
        <begin position="191"/>
        <end position="213"/>
    </location>
</feature>
<dbReference type="Pfam" id="PF00990">
    <property type="entry name" value="GGDEF"/>
    <property type="match status" value="1"/>
</dbReference>
<keyword evidence="1" id="KW-0812">Transmembrane</keyword>
<reference evidence="3" key="1">
    <citation type="submission" date="2021-01" db="EMBL/GenBank/DDBJ databases">
        <title>Whole genome shotgun sequence of Actinoplanes rishiriensis NBRC 108556.</title>
        <authorList>
            <person name="Komaki H."/>
            <person name="Tamura T."/>
        </authorList>
    </citation>
    <scope>NUCLEOTIDE SEQUENCE</scope>
    <source>
        <strain evidence="3">NBRC 108556</strain>
    </source>
</reference>
<dbReference type="AlphaFoldDB" id="A0A919K6D1"/>
<dbReference type="InterPro" id="IPR000160">
    <property type="entry name" value="GGDEF_dom"/>
</dbReference>
<dbReference type="GO" id="GO:0043709">
    <property type="term" value="P:cell adhesion involved in single-species biofilm formation"/>
    <property type="evidence" value="ECO:0007669"/>
    <property type="project" value="TreeGrafter"/>
</dbReference>
<dbReference type="FunFam" id="3.30.70.270:FF:000001">
    <property type="entry name" value="Diguanylate cyclase domain protein"/>
    <property type="match status" value="1"/>
</dbReference>
<feature type="transmembrane region" description="Helical" evidence="1">
    <location>
        <begin position="126"/>
        <end position="145"/>
    </location>
</feature>
<evidence type="ECO:0000313" key="4">
    <source>
        <dbReference type="Proteomes" id="UP000636960"/>
    </source>
</evidence>
<gene>
    <name evidence="3" type="ORF">Ari01nite_68430</name>
</gene>
<feature type="transmembrane region" description="Helical" evidence="1">
    <location>
        <begin position="290"/>
        <end position="310"/>
    </location>
</feature>
<dbReference type="Proteomes" id="UP000636960">
    <property type="component" value="Unassembled WGS sequence"/>
</dbReference>
<dbReference type="InterPro" id="IPR043128">
    <property type="entry name" value="Rev_trsase/Diguanyl_cyclase"/>
</dbReference>
<feature type="transmembrane region" description="Helical" evidence="1">
    <location>
        <begin position="36"/>
        <end position="56"/>
    </location>
</feature>
<organism evidence="3 4">
    <name type="scientific">Paractinoplanes rishiriensis</name>
    <dbReference type="NCBI Taxonomy" id="1050105"/>
    <lineage>
        <taxon>Bacteria</taxon>
        <taxon>Bacillati</taxon>
        <taxon>Actinomycetota</taxon>
        <taxon>Actinomycetes</taxon>
        <taxon>Micromonosporales</taxon>
        <taxon>Micromonosporaceae</taxon>
        <taxon>Paractinoplanes</taxon>
    </lineage>
</organism>
<keyword evidence="1" id="KW-0472">Membrane</keyword>
<dbReference type="RefSeq" id="WP_203786357.1">
    <property type="nucleotide sequence ID" value="NZ_BOMV01000071.1"/>
</dbReference>
<feature type="transmembrane region" description="Helical" evidence="1">
    <location>
        <begin position="259"/>
        <end position="278"/>
    </location>
</feature>
<name>A0A919K6D1_9ACTN</name>
<dbReference type="SUPFAM" id="SSF55073">
    <property type="entry name" value="Nucleotide cyclase"/>
    <property type="match status" value="1"/>
</dbReference>
<feature type="transmembrane region" description="Helical" evidence="1">
    <location>
        <begin position="97"/>
        <end position="114"/>
    </location>
</feature>
<comment type="caution">
    <text evidence="3">The sequence shown here is derived from an EMBL/GenBank/DDBJ whole genome shotgun (WGS) entry which is preliminary data.</text>
</comment>
<dbReference type="GO" id="GO:1902201">
    <property type="term" value="P:negative regulation of bacterial-type flagellum-dependent cell motility"/>
    <property type="evidence" value="ECO:0007669"/>
    <property type="project" value="TreeGrafter"/>
</dbReference>
<keyword evidence="4" id="KW-1185">Reference proteome</keyword>
<dbReference type="PANTHER" id="PTHR45138:SF9">
    <property type="entry name" value="DIGUANYLATE CYCLASE DGCM-RELATED"/>
    <property type="match status" value="1"/>
</dbReference>
<dbReference type="PANTHER" id="PTHR45138">
    <property type="entry name" value="REGULATORY COMPONENTS OF SENSORY TRANSDUCTION SYSTEM"/>
    <property type="match status" value="1"/>
</dbReference>
<sequence>MPAVAKKLTVRAWWLYLAVYVGGLLAYVVLPAGPLLGLAFVILPWAGVAALVVGLVRNRRRGLGLLWLLAVYLAAGAAGLFVMLSLNMPPSPGPQDLFFVLGNTAQITCMVWLARRRMPARNRERLLDATVISSGFALVVAIFLIKPAIATAGSVPAAMMVALYPMVDLFIFALLISLLLSRGLGTTAMRLVALSQLALLVFDCAYAFIPLQLLENPVLFNLTSAVSLSVYGLLGAAALHPGFAELTTGSPDNRPEMPWIRTPLLWAAVMAGPGLLIFEAWRYDSRVPDAPIIAAGCVLIFGLVVGRLQALVTRVNSQARELAEQSERLNQLASCDGLTGLVNRRTWDDVLADGLERARRHELTTTVAILDLDHFKEYNDTLGHQAGDRLLKSATAAWRAELRETDVLARYGGEEFIVLLPGCDGPAAAEILEGLRGTTPDQQTFSAGIATWDTTESADDLVARADAALYSAKNAGRDRSVLAGAVPV</sequence>
<dbReference type="NCBIfam" id="TIGR00254">
    <property type="entry name" value="GGDEF"/>
    <property type="match status" value="1"/>
</dbReference>
<protein>
    <recommendedName>
        <fullName evidence="2">GGDEF domain-containing protein</fullName>
    </recommendedName>
</protein>
<evidence type="ECO:0000313" key="3">
    <source>
        <dbReference type="EMBL" id="GIE99378.1"/>
    </source>
</evidence>
<accession>A0A919K6D1</accession>
<dbReference type="EMBL" id="BOMV01000071">
    <property type="protein sequence ID" value="GIE99378.1"/>
    <property type="molecule type" value="Genomic_DNA"/>
</dbReference>
<dbReference type="GO" id="GO:0005886">
    <property type="term" value="C:plasma membrane"/>
    <property type="evidence" value="ECO:0007669"/>
    <property type="project" value="TreeGrafter"/>
</dbReference>
<evidence type="ECO:0000256" key="1">
    <source>
        <dbReference type="SAM" id="Phobius"/>
    </source>
</evidence>
<dbReference type="InterPro" id="IPR029787">
    <property type="entry name" value="Nucleotide_cyclase"/>
</dbReference>
<dbReference type="SMART" id="SM00267">
    <property type="entry name" value="GGDEF"/>
    <property type="match status" value="1"/>
</dbReference>
<dbReference type="InterPro" id="IPR050469">
    <property type="entry name" value="Diguanylate_Cyclase"/>
</dbReference>
<feature type="transmembrane region" description="Helical" evidence="1">
    <location>
        <begin position="219"/>
        <end position="239"/>
    </location>
</feature>
<evidence type="ECO:0000259" key="2">
    <source>
        <dbReference type="PROSITE" id="PS50887"/>
    </source>
</evidence>